<evidence type="ECO:0000256" key="1">
    <source>
        <dbReference type="SAM" id="MobiDB-lite"/>
    </source>
</evidence>
<organism evidence="2 3">
    <name type="scientific">Pandoraea pneumonica</name>
    <dbReference type="NCBI Taxonomy" id="2508299"/>
    <lineage>
        <taxon>Bacteria</taxon>
        <taxon>Pseudomonadati</taxon>
        <taxon>Pseudomonadota</taxon>
        <taxon>Betaproteobacteria</taxon>
        <taxon>Burkholderiales</taxon>
        <taxon>Burkholderiaceae</taxon>
        <taxon>Pandoraea</taxon>
    </lineage>
</organism>
<accession>A0A5E4VBL6</accession>
<evidence type="ECO:0000313" key="2">
    <source>
        <dbReference type="EMBL" id="VVE08789.1"/>
    </source>
</evidence>
<dbReference type="AlphaFoldDB" id="A0A5E4VBL6"/>
<evidence type="ECO:0000313" key="3">
    <source>
        <dbReference type="Proteomes" id="UP000366945"/>
    </source>
</evidence>
<proteinExistence type="predicted"/>
<dbReference type="GeneID" id="300404557"/>
<protein>
    <submittedName>
        <fullName evidence="2">Uncharacterized protein</fullName>
    </submittedName>
</protein>
<name>A0A5E4VBL6_9BURK</name>
<feature type="region of interest" description="Disordered" evidence="1">
    <location>
        <begin position="1"/>
        <end position="60"/>
    </location>
</feature>
<reference evidence="2 3" key="1">
    <citation type="submission" date="2019-08" db="EMBL/GenBank/DDBJ databases">
        <authorList>
            <person name="Peeters C."/>
        </authorList>
    </citation>
    <scope>NUCLEOTIDE SEQUENCE [LARGE SCALE GENOMIC DNA]</scope>
    <source>
        <strain evidence="2 3">LMG 31114</strain>
    </source>
</reference>
<feature type="compositionally biased region" description="Polar residues" evidence="1">
    <location>
        <begin position="1"/>
        <end position="15"/>
    </location>
</feature>
<keyword evidence="3" id="KW-1185">Reference proteome</keyword>
<dbReference type="Proteomes" id="UP000366945">
    <property type="component" value="Unassembled WGS sequence"/>
</dbReference>
<sequence length="60" mass="5886">MANSQPGTDGTSTGLANARSEIRGVGLSDATRGQYEAVGARSAAENIGGGTASTRESDAS</sequence>
<dbReference type="EMBL" id="CABPSK010000002">
    <property type="protein sequence ID" value="VVE08789.1"/>
    <property type="molecule type" value="Genomic_DNA"/>
</dbReference>
<dbReference type="RefSeq" id="WP_150679809.1">
    <property type="nucleotide sequence ID" value="NZ_CABPSK010000002.1"/>
</dbReference>
<gene>
    <name evidence="2" type="ORF">PPN31114_02531</name>
</gene>